<reference evidence="1" key="1">
    <citation type="submission" date="2020-07" db="EMBL/GenBank/DDBJ databases">
        <title>Ethylene signaling mediates host invasion by parasitic plants.</title>
        <authorList>
            <person name="Yoshida S."/>
        </authorList>
    </citation>
    <scope>NUCLEOTIDE SEQUENCE</scope>
    <source>
        <strain evidence="1">Okayama</strain>
    </source>
</reference>
<keyword evidence="2" id="KW-1185">Reference proteome</keyword>
<evidence type="ECO:0000313" key="2">
    <source>
        <dbReference type="Proteomes" id="UP000653305"/>
    </source>
</evidence>
<dbReference type="Proteomes" id="UP000653305">
    <property type="component" value="Unassembled WGS sequence"/>
</dbReference>
<sequence>FDSNKQSRSPLFLHHPLLIISTTTTESSSPPLVQINVATHLPLCLTTTNYVSWKLQFTFLFFGLDLMGFLDGSKTAPPTIVPPNPAFINWKHQDQLILHALLASLTEVVILLIAYAKSSYDAWSRLDRIFSKRSQSHIIHLKDKLSSIQLGTLKSLIFSYKSRQSQMNYPPSVLQLPTPIF</sequence>
<feature type="non-terminal residue" evidence="1">
    <location>
        <position position="1"/>
    </location>
</feature>
<gene>
    <name evidence="1" type="ORF">PHJA_001188800</name>
</gene>
<comment type="caution">
    <text evidence="1">The sequence shown here is derived from an EMBL/GenBank/DDBJ whole genome shotgun (WGS) entry which is preliminary data.</text>
</comment>
<accession>A0A830BW07</accession>
<dbReference type="EMBL" id="BMAC01000218">
    <property type="protein sequence ID" value="GFP90449.1"/>
    <property type="molecule type" value="Genomic_DNA"/>
</dbReference>
<protein>
    <submittedName>
        <fullName evidence="1">Uncharacterized protein</fullName>
    </submittedName>
</protein>
<dbReference type="PANTHER" id="PTHR47481">
    <property type="match status" value="1"/>
</dbReference>
<proteinExistence type="predicted"/>
<organism evidence="1 2">
    <name type="scientific">Phtheirospermum japonicum</name>
    <dbReference type="NCBI Taxonomy" id="374723"/>
    <lineage>
        <taxon>Eukaryota</taxon>
        <taxon>Viridiplantae</taxon>
        <taxon>Streptophyta</taxon>
        <taxon>Embryophyta</taxon>
        <taxon>Tracheophyta</taxon>
        <taxon>Spermatophyta</taxon>
        <taxon>Magnoliopsida</taxon>
        <taxon>eudicotyledons</taxon>
        <taxon>Gunneridae</taxon>
        <taxon>Pentapetalae</taxon>
        <taxon>asterids</taxon>
        <taxon>lamiids</taxon>
        <taxon>Lamiales</taxon>
        <taxon>Orobanchaceae</taxon>
        <taxon>Orobanchaceae incertae sedis</taxon>
        <taxon>Phtheirospermum</taxon>
    </lineage>
</organism>
<name>A0A830BW07_9LAMI</name>
<evidence type="ECO:0000313" key="1">
    <source>
        <dbReference type="EMBL" id="GFP90449.1"/>
    </source>
</evidence>
<dbReference type="OrthoDB" id="1749636at2759"/>
<dbReference type="AlphaFoldDB" id="A0A830BW07"/>
<dbReference type="PANTHER" id="PTHR47481:SF34">
    <property type="entry name" value="CCHC-TYPE DOMAIN-CONTAINING PROTEIN"/>
    <property type="match status" value="1"/>
</dbReference>